<dbReference type="InterPro" id="IPR006597">
    <property type="entry name" value="Sel1-like"/>
</dbReference>
<dbReference type="Proteomes" id="UP000266841">
    <property type="component" value="Unassembled WGS sequence"/>
</dbReference>
<dbReference type="InterPro" id="IPR050767">
    <property type="entry name" value="Sel1_AlgK"/>
</dbReference>
<evidence type="ECO:0008006" key="4">
    <source>
        <dbReference type="Google" id="ProtNLM"/>
    </source>
</evidence>
<reference evidence="2 3" key="1">
    <citation type="journal article" date="2012" name="Genome Biol.">
        <title>Genome and low-iron response of an oceanic diatom adapted to chronic iron limitation.</title>
        <authorList>
            <person name="Lommer M."/>
            <person name="Specht M."/>
            <person name="Roy A.S."/>
            <person name="Kraemer L."/>
            <person name="Andreson R."/>
            <person name="Gutowska M.A."/>
            <person name="Wolf J."/>
            <person name="Bergner S.V."/>
            <person name="Schilhabel M.B."/>
            <person name="Klostermeier U.C."/>
            <person name="Beiko R.G."/>
            <person name="Rosenstiel P."/>
            <person name="Hippler M."/>
            <person name="Laroche J."/>
        </authorList>
    </citation>
    <scope>NUCLEOTIDE SEQUENCE [LARGE SCALE GENOMIC DNA]</scope>
    <source>
        <strain evidence="2 3">CCMP1005</strain>
    </source>
</reference>
<feature type="non-terminal residue" evidence="2">
    <location>
        <position position="1"/>
    </location>
</feature>
<evidence type="ECO:0000313" key="3">
    <source>
        <dbReference type="Proteomes" id="UP000266841"/>
    </source>
</evidence>
<dbReference type="SMART" id="SM00671">
    <property type="entry name" value="SEL1"/>
    <property type="match status" value="2"/>
</dbReference>
<gene>
    <name evidence="2" type="ORF">THAOC_27888</name>
</gene>
<dbReference type="AlphaFoldDB" id="K0RGG3"/>
<evidence type="ECO:0000313" key="2">
    <source>
        <dbReference type="EMBL" id="EJK52803.1"/>
    </source>
</evidence>
<dbReference type="SUPFAM" id="SSF81901">
    <property type="entry name" value="HCP-like"/>
    <property type="match status" value="1"/>
</dbReference>
<keyword evidence="3" id="KW-1185">Reference proteome</keyword>
<name>K0RGG3_THAOC</name>
<dbReference type="InterPro" id="IPR011990">
    <property type="entry name" value="TPR-like_helical_dom_sf"/>
</dbReference>
<protein>
    <recommendedName>
        <fullName evidence="4">Sel1 repeat family protein</fullName>
    </recommendedName>
</protein>
<comment type="caution">
    <text evidence="2">The sequence shown here is derived from an EMBL/GenBank/DDBJ whole genome shotgun (WGS) entry which is preliminary data.</text>
</comment>
<dbReference type="EMBL" id="AGNL01039215">
    <property type="protein sequence ID" value="EJK52803.1"/>
    <property type="molecule type" value="Genomic_DNA"/>
</dbReference>
<dbReference type="OrthoDB" id="10266786at2759"/>
<evidence type="ECO:0000256" key="1">
    <source>
        <dbReference type="ARBA" id="ARBA00038101"/>
    </source>
</evidence>
<dbReference type="Pfam" id="PF08238">
    <property type="entry name" value="Sel1"/>
    <property type="match status" value="2"/>
</dbReference>
<proteinExistence type="inferred from homology"/>
<dbReference type="Gene3D" id="1.25.40.10">
    <property type="entry name" value="Tetratricopeptide repeat domain"/>
    <property type="match status" value="1"/>
</dbReference>
<dbReference type="eggNOG" id="ENOG502SDB9">
    <property type="taxonomic scope" value="Eukaryota"/>
</dbReference>
<sequence length="223" mass="24402">EDAAALVMSNEAAAVAQAGSVESADLAAAQSLHRRLMASGHERPEANRTAIPTDDASVLAMVRKRVSKDDAAAINHLAQQYYYGELGLTKDVPRAIELWTEAAELGSVNAHHHLGVMYYDGEVVEEDKPRGIRHWQQAALKGNAQSRHNLGAVENINGNHQLAAQHYMISAKMGCEQSLNCIQLMFMKGHATKAQYAEALLGYRDAVEETKSPQREEAKRLGF</sequence>
<organism evidence="2 3">
    <name type="scientific">Thalassiosira oceanica</name>
    <name type="common">Marine diatom</name>
    <dbReference type="NCBI Taxonomy" id="159749"/>
    <lineage>
        <taxon>Eukaryota</taxon>
        <taxon>Sar</taxon>
        <taxon>Stramenopiles</taxon>
        <taxon>Ochrophyta</taxon>
        <taxon>Bacillariophyta</taxon>
        <taxon>Coscinodiscophyceae</taxon>
        <taxon>Thalassiosirophycidae</taxon>
        <taxon>Thalassiosirales</taxon>
        <taxon>Thalassiosiraceae</taxon>
        <taxon>Thalassiosira</taxon>
    </lineage>
</organism>
<dbReference type="PANTHER" id="PTHR11102">
    <property type="entry name" value="SEL-1-LIKE PROTEIN"/>
    <property type="match status" value="1"/>
</dbReference>
<accession>K0RGG3</accession>
<dbReference type="PANTHER" id="PTHR11102:SF160">
    <property type="entry name" value="ERAD-ASSOCIATED E3 UBIQUITIN-PROTEIN LIGASE COMPONENT HRD3"/>
    <property type="match status" value="1"/>
</dbReference>
<comment type="similarity">
    <text evidence="1">Belongs to the sel-1 family.</text>
</comment>